<evidence type="ECO:0000256" key="1">
    <source>
        <dbReference type="SAM" id="Coils"/>
    </source>
</evidence>
<feature type="region of interest" description="Disordered" evidence="2">
    <location>
        <begin position="1"/>
        <end position="29"/>
    </location>
</feature>
<dbReference type="Proteomes" id="UP000069940">
    <property type="component" value="Unassembled WGS sequence"/>
</dbReference>
<reference evidence="4" key="1">
    <citation type="journal article" date="2015" name="Proc. Natl. Acad. Sci. U.S.A.">
        <title>Genome sequence of the Asian Tiger mosquito, Aedes albopictus, reveals insights into its biology, genetics, and evolution.</title>
        <authorList>
            <person name="Chen X.G."/>
            <person name="Jiang X."/>
            <person name="Gu J."/>
            <person name="Xu M."/>
            <person name="Wu Y."/>
            <person name="Deng Y."/>
            <person name="Zhang C."/>
            <person name="Bonizzoni M."/>
            <person name="Dermauw W."/>
            <person name="Vontas J."/>
            <person name="Armbruster P."/>
            <person name="Huang X."/>
            <person name="Yang Y."/>
            <person name="Zhang H."/>
            <person name="He W."/>
            <person name="Peng H."/>
            <person name="Liu Y."/>
            <person name="Wu K."/>
            <person name="Chen J."/>
            <person name="Lirakis M."/>
            <person name="Topalis P."/>
            <person name="Van Leeuwen T."/>
            <person name="Hall A.B."/>
            <person name="Jiang X."/>
            <person name="Thorpe C."/>
            <person name="Mueller R.L."/>
            <person name="Sun C."/>
            <person name="Waterhouse R.M."/>
            <person name="Yan G."/>
            <person name="Tu Z.J."/>
            <person name="Fang X."/>
            <person name="James A.A."/>
        </authorList>
    </citation>
    <scope>NUCLEOTIDE SEQUENCE [LARGE SCALE GENOMIC DNA]</scope>
    <source>
        <strain evidence="4">Foshan</strain>
    </source>
</reference>
<evidence type="ECO:0000313" key="4">
    <source>
        <dbReference type="Proteomes" id="UP000069940"/>
    </source>
</evidence>
<proteinExistence type="predicted"/>
<sequence>MSSQGSDNVLSYDNGAVEDSSSRRSESPDVIYISRPKVTKRDLRNELKSQKARIASLLDEIKTLREENEKLHKANAEIVAVEEKRDGNDQENLRCDRQAVDSTENRGQAKLLLSVHQLSVSSLNIPECEPATEGDGIQRHSFEMWRDLLVDSMKLLGINDESTMFTIFKVKAGQQLLDIFKNTKSDQDAPDAEEFPFSNALHRLKSYSVLGPARTSCFKDGSLR</sequence>
<evidence type="ECO:0000256" key="2">
    <source>
        <dbReference type="SAM" id="MobiDB-lite"/>
    </source>
</evidence>
<reference evidence="3" key="2">
    <citation type="submission" date="2025-05" db="UniProtKB">
        <authorList>
            <consortium name="EnsemblMetazoa"/>
        </authorList>
    </citation>
    <scope>IDENTIFICATION</scope>
    <source>
        <strain evidence="3">Foshan</strain>
    </source>
</reference>
<accession>A0ABM1XKL6</accession>
<evidence type="ECO:0000313" key="3">
    <source>
        <dbReference type="EnsemblMetazoa" id="AALFPA23_000528.P322"/>
    </source>
</evidence>
<keyword evidence="4" id="KW-1185">Reference proteome</keyword>
<organism evidence="3 4">
    <name type="scientific">Aedes albopictus</name>
    <name type="common">Asian tiger mosquito</name>
    <name type="synonym">Stegomyia albopicta</name>
    <dbReference type="NCBI Taxonomy" id="7160"/>
    <lineage>
        <taxon>Eukaryota</taxon>
        <taxon>Metazoa</taxon>
        <taxon>Ecdysozoa</taxon>
        <taxon>Arthropoda</taxon>
        <taxon>Hexapoda</taxon>
        <taxon>Insecta</taxon>
        <taxon>Pterygota</taxon>
        <taxon>Neoptera</taxon>
        <taxon>Endopterygota</taxon>
        <taxon>Diptera</taxon>
        <taxon>Nematocera</taxon>
        <taxon>Culicoidea</taxon>
        <taxon>Culicidae</taxon>
        <taxon>Culicinae</taxon>
        <taxon>Aedini</taxon>
        <taxon>Aedes</taxon>
        <taxon>Stegomyia</taxon>
    </lineage>
</organism>
<protein>
    <submittedName>
        <fullName evidence="3">Uncharacterized protein</fullName>
    </submittedName>
</protein>
<dbReference type="RefSeq" id="XP_062713672.1">
    <property type="nucleotide sequence ID" value="XM_062857688.1"/>
</dbReference>
<feature type="compositionally biased region" description="Polar residues" evidence="2">
    <location>
        <begin position="1"/>
        <end position="11"/>
    </location>
</feature>
<name>A0ABM1XKL6_AEDAL</name>
<keyword evidence="1" id="KW-0175">Coiled coil</keyword>
<dbReference type="EnsemblMetazoa" id="AALFPA23_000528.R322">
    <property type="protein sequence ID" value="AALFPA23_000528.P322"/>
    <property type="gene ID" value="AALFPA23_000528"/>
</dbReference>
<feature type="coiled-coil region" evidence="1">
    <location>
        <begin position="40"/>
        <end position="84"/>
    </location>
</feature>
<dbReference type="GeneID" id="134290531"/>